<sequence>MAYSIRPFRDDDAEVLPLVWREAIVRVGALKYSPEQVTAWLRWQATPEKFRSRVADGAIILVAVDADDRPVAYALLEQDGHLDHLYNHPGHTRQGLAARLLGEAEALARSWGVTRLYSEASDLARPAFERAGYVMMHKREFEIDGVQIHNWAMEKPL</sequence>
<dbReference type="PROSITE" id="PS51186">
    <property type="entry name" value="GNAT"/>
    <property type="match status" value="1"/>
</dbReference>
<dbReference type="SUPFAM" id="SSF55729">
    <property type="entry name" value="Acyl-CoA N-acyltransferases (Nat)"/>
    <property type="match status" value="1"/>
</dbReference>
<evidence type="ECO:0000313" key="3">
    <source>
        <dbReference type="Proteomes" id="UP000504693"/>
    </source>
</evidence>
<dbReference type="GO" id="GO:0016747">
    <property type="term" value="F:acyltransferase activity, transferring groups other than amino-acyl groups"/>
    <property type="evidence" value="ECO:0007669"/>
    <property type="project" value="InterPro"/>
</dbReference>
<organism evidence="2 3">
    <name type="scientific">Erythrobacter mangrovi</name>
    <dbReference type="NCBI Taxonomy" id="2739433"/>
    <lineage>
        <taxon>Bacteria</taxon>
        <taxon>Pseudomonadati</taxon>
        <taxon>Pseudomonadota</taxon>
        <taxon>Alphaproteobacteria</taxon>
        <taxon>Sphingomonadales</taxon>
        <taxon>Erythrobacteraceae</taxon>
        <taxon>Erythrobacter/Porphyrobacter group</taxon>
        <taxon>Erythrobacter</taxon>
    </lineage>
</organism>
<dbReference type="InterPro" id="IPR016181">
    <property type="entry name" value="Acyl_CoA_acyltransferase"/>
</dbReference>
<evidence type="ECO:0000313" key="2">
    <source>
        <dbReference type="EMBL" id="QKG71505.1"/>
    </source>
</evidence>
<dbReference type="Pfam" id="PF13673">
    <property type="entry name" value="Acetyltransf_10"/>
    <property type="match status" value="1"/>
</dbReference>
<dbReference type="InterPro" id="IPR000182">
    <property type="entry name" value="GNAT_dom"/>
</dbReference>
<keyword evidence="2" id="KW-0808">Transferase</keyword>
<dbReference type="InterPro" id="IPR052564">
    <property type="entry name" value="N-acetyltrans/Recomb-assoc"/>
</dbReference>
<dbReference type="PANTHER" id="PTHR43451">
    <property type="entry name" value="ACETYLTRANSFERASE (GNAT) FAMILY PROTEIN"/>
    <property type="match status" value="1"/>
</dbReference>
<dbReference type="Gene3D" id="3.40.630.30">
    <property type="match status" value="1"/>
</dbReference>
<dbReference type="KEGG" id="emv:HQR01_09100"/>
<name>A0A7D4C4Q7_9SPHN</name>
<proteinExistence type="predicted"/>
<feature type="domain" description="N-acetyltransferase" evidence="1">
    <location>
        <begin position="3"/>
        <end position="157"/>
    </location>
</feature>
<dbReference type="CDD" id="cd04301">
    <property type="entry name" value="NAT_SF"/>
    <property type="match status" value="1"/>
</dbReference>
<protein>
    <submittedName>
        <fullName evidence="2">GNAT family N-acetyltransferase</fullName>
    </submittedName>
</protein>
<dbReference type="Proteomes" id="UP000504693">
    <property type="component" value="Chromosome"/>
</dbReference>
<dbReference type="EMBL" id="CP053921">
    <property type="protein sequence ID" value="QKG71505.1"/>
    <property type="molecule type" value="Genomic_DNA"/>
</dbReference>
<dbReference type="AlphaFoldDB" id="A0A7D4C4Q7"/>
<dbReference type="RefSeq" id="WP_173214498.1">
    <property type="nucleotide sequence ID" value="NZ_CP053921.1"/>
</dbReference>
<accession>A0A7D4C4Q7</accession>
<keyword evidence="3" id="KW-1185">Reference proteome</keyword>
<reference evidence="2 3" key="1">
    <citation type="submission" date="2020-05" db="EMBL/GenBank/DDBJ databases">
        <title>Erythrobacter mangrovi sp. nov., isolated from rhizosphere soil of mangrove plant (Kandelia candel).</title>
        <authorList>
            <person name="Ye Y.H."/>
        </authorList>
    </citation>
    <scope>NUCLEOTIDE SEQUENCE [LARGE SCALE GENOMIC DNA]</scope>
    <source>
        <strain evidence="2 3">EB310</strain>
    </source>
</reference>
<dbReference type="PANTHER" id="PTHR43451:SF1">
    <property type="entry name" value="ACETYLTRANSFERASE"/>
    <property type="match status" value="1"/>
</dbReference>
<evidence type="ECO:0000259" key="1">
    <source>
        <dbReference type="PROSITE" id="PS51186"/>
    </source>
</evidence>
<gene>
    <name evidence="2" type="ORF">HQR01_09100</name>
</gene>